<evidence type="ECO:0000313" key="4">
    <source>
        <dbReference type="Proteomes" id="UP000183255"/>
    </source>
</evidence>
<dbReference type="Pfam" id="PF14018">
    <property type="entry name" value="DUF4234"/>
    <property type="match status" value="1"/>
</dbReference>
<name>A0A1G8Q9S6_9CLOT</name>
<feature type="transmembrane region" description="Helical" evidence="1">
    <location>
        <begin position="77"/>
        <end position="99"/>
    </location>
</feature>
<feature type="transmembrane region" description="Helical" evidence="1">
    <location>
        <begin position="5"/>
        <end position="22"/>
    </location>
</feature>
<evidence type="ECO:0000313" key="3">
    <source>
        <dbReference type="EMBL" id="SDJ01522.1"/>
    </source>
</evidence>
<protein>
    <recommendedName>
        <fullName evidence="2">DUF4234 domain-containing protein</fullName>
    </recommendedName>
</protein>
<evidence type="ECO:0000256" key="1">
    <source>
        <dbReference type="SAM" id="Phobius"/>
    </source>
</evidence>
<dbReference type="InterPro" id="IPR025328">
    <property type="entry name" value="DUF4234"/>
</dbReference>
<feature type="domain" description="DUF4234" evidence="2">
    <location>
        <begin position="3"/>
        <end position="68"/>
    </location>
</feature>
<organism evidence="3 4">
    <name type="scientific">Proteiniclasticum ruminis</name>
    <dbReference type="NCBI Taxonomy" id="398199"/>
    <lineage>
        <taxon>Bacteria</taxon>
        <taxon>Bacillati</taxon>
        <taxon>Bacillota</taxon>
        <taxon>Clostridia</taxon>
        <taxon>Eubacteriales</taxon>
        <taxon>Clostridiaceae</taxon>
        <taxon>Proteiniclasticum</taxon>
    </lineage>
</organism>
<evidence type="ECO:0000259" key="2">
    <source>
        <dbReference type="Pfam" id="PF14018"/>
    </source>
</evidence>
<gene>
    <name evidence="3" type="ORF">SAMN05421804_10684</name>
</gene>
<feature type="transmembrane region" description="Helical" evidence="1">
    <location>
        <begin position="42"/>
        <end position="61"/>
    </location>
</feature>
<accession>A0A1G8Q9S6</accession>
<dbReference type="RefSeq" id="WP_031576774.1">
    <property type="nucleotide sequence ID" value="NZ_FNDZ01000006.1"/>
</dbReference>
<keyword evidence="1" id="KW-1133">Transmembrane helix</keyword>
<sequence>MKRNVVTSIILSILTCGIYSIIWTVSLNNEVQRMNGDEEDGLSVLLLSILTCGIYFLIWNYRMGQRIEKAGGRNEGIIYLLLAVFQLSIVSLALMQVAYNDLLDRGAGASGSY</sequence>
<dbReference type="Proteomes" id="UP000183255">
    <property type="component" value="Unassembled WGS sequence"/>
</dbReference>
<keyword evidence="1" id="KW-0812">Transmembrane</keyword>
<dbReference type="AlphaFoldDB" id="A0A1G8Q9S6"/>
<proteinExistence type="predicted"/>
<reference evidence="3 4" key="1">
    <citation type="submission" date="2016-10" db="EMBL/GenBank/DDBJ databases">
        <authorList>
            <person name="de Groot N.N."/>
        </authorList>
    </citation>
    <scope>NUCLEOTIDE SEQUENCE [LARGE SCALE GENOMIC DNA]</scope>
    <source>
        <strain evidence="3 4">CGMCC 1.5058</strain>
    </source>
</reference>
<keyword evidence="1" id="KW-0472">Membrane</keyword>
<dbReference type="EMBL" id="FNDZ01000006">
    <property type="protein sequence ID" value="SDJ01522.1"/>
    <property type="molecule type" value="Genomic_DNA"/>
</dbReference>